<feature type="non-terminal residue" evidence="2">
    <location>
        <position position="121"/>
    </location>
</feature>
<name>A0AAD5DBK4_AMBAR</name>
<comment type="caution">
    <text evidence="2">The sequence shown here is derived from an EMBL/GenBank/DDBJ whole genome shotgun (WGS) entry which is preliminary data.</text>
</comment>
<organism evidence="2 3">
    <name type="scientific">Ambrosia artemisiifolia</name>
    <name type="common">Common ragweed</name>
    <dbReference type="NCBI Taxonomy" id="4212"/>
    <lineage>
        <taxon>Eukaryota</taxon>
        <taxon>Viridiplantae</taxon>
        <taxon>Streptophyta</taxon>
        <taxon>Embryophyta</taxon>
        <taxon>Tracheophyta</taxon>
        <taxon>Spermatophyta</taxon>
        <taxon>Magnoliopsida</taxon>
        <taxon>eudicotyledons</taxon>
        <taxon>Gunneridae</taxon>
        <taxon>Pentapetalae</taxon>
        <taxon>asterids</taxon>
        <taxon>campanulids</taxon>
        <taxon>Asterales</taxon>
        <taxon>Asteraceae</taxon>
        <taxon>Asteroideae</taxon>
        <taxon>Heliantheae alliance</taxon>
        <taxon>Heliantheae</taxon>
        <taxon>Ambrosia</taxon>
    </lineage>
</organism>
<dbReference type="EMBL" id="JAMZMK010000410">
    <property type="protein sequence ID" value="KAI7756409.1"/>
    <property type="molecule type" value="Genomic_DNA"/>
</dbReference>
<proteinExistence type="predicted"/>
<evidence type="ECO:0000313" key="2">
    <source>
        <dbReference type="EMBL" id="KAI7756409.1"/>
    </source>
</evidence>
<accession>A0AAD5DBK4</accession>
<keyword evidence="3" id="KW-1185">Reference proteome</keyword>
<sequence length="121" mass="13951">ESAIDVLILRNHKMSTDKGKGKETVPDIEELIHRVKLLIEQCIVRNLNKKEVIDVLYEQHNIDRSLTEIIWQRLVEENQEFFENYYSKLVMKEQAEMMKQSKGPGTVPSVAESSGSNIIPP</sequence>
<dbReference type="Proteomes" id="UP001206925">
    <property type="component" value="Unassembled WGS sequence"/>
</dbReference>
<evidence type="ECO:0000256" key="1">
    <source>
        <dbReference type="SAM" id="MobiDB-lite"/>
    </source>
</evidence>
<reference evidence="2" key="1">
    <citation type="submission" date="2022-06" db="EMBL/GenBank/DDBJ databases">
        <title>Uncovering the hologenomic basis of an extraordinary plant invasion.</title>
        <authorList>
            <person name="Bieker V.C."/>
            <person name="Martin M.D."/>
            <person name="Gilbert T."/>
            <person name="Hodgins K."/>
            <person name="Battlay P."/>
            <person name="Petersen B."/>
            <person name="Wilson J."/>
        </authorList>
    </citation>
    <scope>NUCLEOTIDE SEQUENCE</scope>
    <source>
        <strain evidence="2">AA19_3_7</strain>
        <tissue evidence="2">Leaf</tissue>
    </source>
</reference>
<dbReference type="PANTHER" id="PTHR31871:SF62">
    <property type="entry name" value="ANGIOTENSIN-CONVERTING ENZYME 2"/>
    <property type="match status" value="1"/>
</dbReference>
<gene>
    <name evidence="2" type="ORF">M8C21_011649</name>
</gene>
<feature type="non-terminal residue" evidence="2">
    <location>
        <position position="1"/>
    </location>
</feature>
<dbReference type="InterPro" id="IPR006476">
    <property type="entry name" value="CHP01589_pln"/>
</dbReference>
<protein>
    <submittedName>
        <fullName evidence="2">Uncharacterized protein</fullName>
    </submittedName>
</protein>
<feature type="compositionally biased region" description="Polar residues" evidence="1">
    <location>
        <begin position="111"/>
        <end position="121"/>
    </location>
</feature>
<evidence type="ECO:0000313" key="3">
    <source>
        <dbReference type="Proteomes" id="UP001206925"/>
    </source>
</evidence>
<dbReference type="AlphaFoldDB" id="A0AAD5DBK4"/>
<feature type="region of interest" description="Disordered" evidence="1">
    <location>
        <begin position="98"/>
        <end position="121"/>
    </location>
</feature>
<dbReference type="PANTHER" id="PTHR31871">
    <property type="entry name" value="OS02G0137100 PROTEIN"/>
    <property type="match status" value="1"/>
</dbReference>
<dbReference type="NCBIfam" id="TIGR01589">
    <property type="entry name" value="A_thal_3526"/>
    <property type="match status" value="1"/>
</dbReference>
<dbReference type="Pfam" id="PF09713">
    <property type="entry name" value="A_thal_3526"/>
    <property type="match status" value="1"/>
</dbReference>